<evidence type="ECO:0000313" key="10">
    <source>
        <dbReference type="Proteomes" id="UP001501771"/>
    </source>
</evidence>
<evidence type="ECO:0000256" key="2">
    <source>
        <dbReference type="ARBA" id="ARBA00005336"/>
    </source>
</evidence>
<proteinExistence type="inferred from homology"/>
<dbReference type="InterPro" id="IPR017853">
    <property type="entry name" value="GH"/>
</dbReference>
<name>A0ABN3A1W3_9ACTN</name>
<reference evidence="9 10" key="1">
    <citation type="journal article" date="2019" name="Int. J. Syst. Evol. Microbiol.">
        <title>The Global Catalogue of Microorganisms (GCM) 10K type strain sequencing project: providing services to taxonomists for standard genome sequencing and annotation.</title>
        <authorList>
            <consortium name="The Broad Institute Genomics Platform"/>
            <consortium name="The Broad Institute Genome Sequencing Center for Infectious Disease"/>
            <person name="Wu L."/>
            <person name="Ma J."/>
        </authorList>
    </citation>
    <scope>NUCLEOTIDE SEQUENCE [LARGE SCALE GENOMIC DNA]</scope>
    <source>
        <strain evidence="9 10">JCM 16022</strain>
    </source>
</reference>
<comment type="similarity">
    <text evidence="2">Belongs to the glycosyl hydrolase 3 family.</text>
</comment>
<dbReference type="EMBL" id="BAAAQR010000012">
    <property type="protein sequence ID" value="GAA2152132.1"/>
    <property type="molecule type" value="Genomic_DNA"/>
</dbReference>
<feature type="domain" description="Glycoside hydrolase family 3 N-terminal" evidence="8">
    <location>
        <begin position="78"/>
        <end position="405"/>
    </location>
</feature>
<keyword evidence="4 9" id="KW-0378">Hydrolase</keyword>
<feature type="chain" id="PRO_5047002241" description="beta-N-acetylhexosaminidase" evidence="7">
    <location>
        <begin position="26"/>
        <end position="414"/>
    </location>
</feature>
<feature type="region of interest" description="Disordered" evidence="6">
    <location>
        <begin position="30"/>
        <end position="65"/>
    </location>
</feature>
<evidence type="ECO:0000256" key="5">
    <source>
        <dbReference type="ARBA" id="ARBA00023295"/>
    </source>
</evidence>
<evidence type="ECO:0000256" key="7">
    <source>
        <dbReference type="SAM" id="SignalP"/>
    </source>
</evidence>
<feature type="signal peptide" evidence="7">
    <location>
        <begin position="1"/>
        <end position="25"/>
    </location>
</feature>
<dbReference type="GO" id="GO:0016787">
    <property type="term" value="F:hydrolase activity"/>
    <property type="evidence" value="ECO:0007669"/>
    <property type="project" value="UniProtKB-KW"/>
</dbReference>
<keyword evidence="10" id="KW-1185">Reference proteome</keyword>
<evidence type="ECO:0000256" key="1">
    <source>
        <dbReference type="ARBA" id="ARBA00001231"/>
    </source>
</evidence>
<dbReference type="InterPro" id="IPR036962">
    <property type="entry name" value="Glyco_hydro_3_N_sf"/>
</dbReference>
<dbReference type="Pfam" id="PF00933">
    <property type="entry name" value="Glyco_hydro_3"/>
    <property type="match status" value="1"/>
</dbReference>
<evidence type="ECO:0000256" key="4">
    <source>
        <dbReference type="ARBA" id="ARBA00022801"/>
    </source>
</evidence>
<evidence type="ECO:0000313" key="9">
    <source>
        <dbReference type="EMBL" id="GAA2152132.1"/>
    </source>
</evidence>
<comment type="caution">
    <text evidence="9">The sequence shown here is derived from an EMBL/GenBank/DDBJ whole genome shotgun (WGS) entry which is preliminary data.</text>
</comment>
<evidence type="ECO:0000256" key="6">
    <source>
        <dbReference type="SAM" id="MobiDB-lite"/>
    </source>
</evidence>
<dbReference type="PANTHER" id="PTHR30480:SF13">
    <property type="entry name" value="BETA-HEXOSAMINIDASE"/>
    <property type="match status" value="1"/>
</dbReference>
<dbReference type="EC" id="3.2.1.52" evidence="3"/>
<gene>
    <name evidence="9" type="ORF">GCM10009844_35150</name>
</gene>
<dbReference type="Proteomes" id="UP001501771">
    <property type="component" value="Unassembled WGS sequence"/>
</dbReference>
<comment type="catalytic activity">
    <reaction evidence="1">
        <text>Hydrolysis of terminal non-reducing N-acetyl-D-hexosamine residues in N-acetyl-beta-D-hexosaminides.</text>
        <dbReference type="EC" id="3.2.1.52"/>
    </reaction>
</comment>
<dbReference type="Gene3D" id="3.20.20.300">
    <property type="entry name" value="Glycoside hydrolase, family 3, N-terminal domain"/>
    <property type="match status" value="1"/>
</dbReference>
<evidence type="ECO:0000259" key="8">
    <source>
        <dbReference type="Pfam" id="PF00933"/>
    </source>
</evidence>
<dbReference type="RefSeq" id="WP_344155295.1">
    <property type="nucleotide sequence ID" value="NZ_BAAAQR010000012.1"/>
</dbReference>
<keyword evidence="7" id="KW-0732">Signal</keyword>
<organism evidence="9 10">
    <name type="scientific">Nocardioides koreensis</name>
    <dbReference type="NCBI Taxonomy" id="433651"/>
    <lineage>
        <taxon>Bacteria</taxon>
        <taxon>Bacillati</taxon>
        <taxon>Actinomycetota</taxon>
        <taxon>Actinomycetes</taxon>
        <taxon>Propionibacteriales</taxon>
        <taxon>Nocardioidaceae</taxon>
        <taxon>Nocardioides</taxon>
    </lineage>
</organism>
<dbReference type="InterPro" id="IPR050226">
    <property type="entry name" value="NagZ_Beta-hexosaminidase"/>
</dbReference>
<dbReference type="InterPro" id="IPR001764">
    <property type="entry name" value="Glyco_hydro_3_N"/>
</dbReference>
<accession>A0ABN3A1W3</accession>
<evidence type="ECO:0000256" key="3">
    <source>
        <dbReference type="ARBA" id="ARBA00012663"/>
    </source>
</evidence>
<dbReference type="PANTHER" id="PTHR30480">
    <property type="entry name" value="BETA-HEXOSAMINIDASE-RELATED"/>
    <property type="match status" value="1"/>
</dbReference>
<protein>
    <recommendedName>
        <fullName evidence="3">beta-N-acetylhexosaminidase</fullName>
        <ecNumber evidence="3">3.2.1.52</ecNumber>
    </recommendedName>
</protein>
<sequence>MSVRLTIATAAAVALIAAFTPPSLAPVADVIRSDAPASPPPSATPSPQSAAEDPRPHRRDTHARPSAAERVLGRLSLPQRVGQLFMVGTPATSASPRTLAQISRFHVGNVMLTGRSYAGTRTPARVAAAMQARATDRATGHVRLLVATDQEGGAVQVLHGRGIDEMPAALAQGRWTPARLERAAGHWARQLRAAGVNLNLAPVTDTVPGPTAAAHNPPIGGYDREFGYSPRVVARHGVAFARGMTDHGVLPTVKHFPGLGRVHANTDERSRVTDRVTRRHDPYLEPFRRAVDAGVPVVMMSTAYYSRLDRRNPAAFSRFVIRTMLRGDLGFRKVVISDDLGSARQVAHWSYGARAVRFLGAGGDLVLTVDPSTLPAMYDAVLRRARTDRHFRELVDRSALRVLEVKADRHLLGR</sequence>
<keyword evidence="5" id="KW-0326">Glycosidase</keyword>
<dbReference type="SUPFAM" id="SSF51445">
    <property type="entry name" value="(Trans)glycosidases"/>
    <property type="match status" value="1"/>
</dbReference>